<dbReference type="SUPFAM" id="SSF55298">
    <property type="entry name" value="YjgF-like"/>
    <property type="match status" value="1"/>
</dbReference>
<dbReference type="CDD" id="cd00448">
    <property type="entry name" value="YjgF_YER057c_UK114_family"/>
    <property type="match status" value="1"/>
</dbReference>
<dbReference type="Gene3D" id="3.30.1330.40">
    <property type="entry name" value="RutC-like"/>
    <property type="match status" value="1"/>
</dbReference>
<dbReference type="PANTHER" id="PTHR11803">
    <property type="entry name" value="2-IMINOBUTANOATE/2-IMINOPROPANOATE DEAMINASE RIDA"/>
    <property type="match status" value="1"/>
</dbReference>
<dbReference type="InterPro" id="IPR035959">
    <property type="entry name" value="RutC-like_sf"/>
</dbReference>
<dbReference type="Pfam" id="PF01042">
    <property type="entry name" value="Ribonuc_L-PSP"/>
    <property type="match status" value="1"/>
</dbReference>
<dbReference type="RefSeq" id="WP_186467359.1">
    <property type="nucleotide sequence ID" value="NZ_VITK01000003.1"/>
</dbReference>
<name>A0A560DWG2_9BRAD</name>
<organism evidence="1 2">
    <name type="scientific">Bradyrhizobium stylosanthis</name>
    <dbReference type="NCBI Taxonomy" id="1803665"/>
    <lineage>
        <taxon>Bacteria</taxon>
        <taxon>Pseudomonadati</taxon>
        <taxon>Pseudomonadota</taxon>
        <taxon>Alphaproteobacteria</taxon>
        <taxon>Hyphomicrobiales</taxon>
        <taxon>Nitrobacteraceae</taxon>
        <taxon>Bradyrhizobium</taxon>
    </lineage>
</organism>
<dbReference type="PANTHER" id="PTHR11803:SF39">
    <property type="entry name" value="2-IMINOBUTANOATE_2-IMINOPROPANOATE DEAMINASE"/>
    <property type="match status" value="1"/>
</dbReference>
<dbReference type="GO" id="GO:0019239">
    <property type="term" value="F:deaminase activity"/>
    <property type="evidence" value="ECO:0007669"/>
    <property type="project" value="TreeGrafter"/>
</dbReference>
<dbReference type="InterPro" id="IPR006175">
    <property type="entry name" value="YjgF/YER057c/UK114"/>
</dbReference>
<reference evidence="1 2" key="1">
    <citation type="submission" date="2019-06" db="EMBL/GenBank/DDBJ databases">
        <title>Genomic Encyclopedia of Type Strains, Phase IV (KMG-V): Genome sequencing to study the core and pangenomes of soil and plant-associated prokaryotes.</title>
        <authorList>
            <person name="Whitman W."/>
        </authorList>
    </citation>
    <scope>NUCLEOTIDE SEQUENCE [LARGE SCALE GENOMIC DNA]</scope>
    <source>
        <strain evidence="1 2">BR 510</strain>
    </source>
</reference>
<keyword evidence="2" id="KW-1185">Reference proteome</keyword>
<sequence>MKREALRVEPISSFLDRVKAPTSPVTRAGNMIFVAGLPPFDPDTGEIGGMAIERQSEIIMEQMKLCLQAAGASLDNVMKCNVYCTSTKHFATFNTVYARYFPADPPARIFVCTPEWFGPFDVEIDCIAMM</sequence>
<dbReference type="Proteomes" id="UP000319949">
    <property type="component" value="Unassembled WGS sequence"/>
</dbReference>
<evidence type="ECO:0000313" key="2">
    <source>
        <dbReference type="Proteomes" id="UP000319949"/>
    </source>
</evidence>
<dbReference type="STRING" id="1803665.GCA_001641335_00432"/>
<dbReference type="GO" id="GO:0005829">
    <property type="term" value="C:cytosol"/>
    <property type="evidence" value="ECO:0007669"/>
    <property type="project" value="TreeGrafter"/>
</dbReference>
<evidence type="ECO:0000313" key="1">
    <source>
        <dbReference type="EMBL" id="TWB01429.1"/>
    </source>
</evidence>
<proteinExistence type="predicted"/>
<gene>
    <name evidence="1" type="ORF">FBZ96_103201</name>
</gene>
<protein>
    <submittedName>
        <fullName evidence="1">2-iminobutanoate/2-iminopropanoate deaminase</fullName>
    </submittedName>
</protein>
<accession>A0A560DWG2</accession>
<dbReference type="EMBL" id="VITK01000003">
    <property type="protein sequence ID" value="TWB01429.1"/>
    <property type="molecule type" value="Genomic_DNA"/>
</dbReference>
<comment type="caution">
    <text evidence="1">The sequence shown here is derived from an EMBL/GenBank/DDBJ whole genome shotgun (WGS) entry which is preliminary data.</text>
</comment>
<dbReference type="AlphaFoldDB" id="A0A560DWG2"/>